<evidence type="ECO:0000313" key="2">
    <source>
        <dbReference type="Proteomes" id="UP001164250"/>
    </source>
</evidence>
<keyword evidence="2" id="KW-1185">Reference proteome</keyword>
<dbReference type="EMBL" id="CM047897">
    <property type="protein sequence ID" value="KAJ0112407.1"/>
    <property type="molecule type" value="Genomic_DNA"/>
</dbReference>
<name>A0ACC1CA69_9ROSI</name>
<sequence>MEELVFVILFLLLGLCLSLLVVPRLFAKREPKNLPPGTMGWPVCGETLSFLKPHRSSSMGRFLQKRCSRYGKVFKSHLYGSPAIVSCDPVLNLFVLQNEEKLFRASYPKPVLDVVGKLSLHAVSGELHKKLRNIAVSFITASKSNPLFLLFVEKLSLSIMDSWKEQKQISFCEETKKFTLYLMVKQLLSIEPEEPLAFKILEDFETYMKGFQTLPSKYPWDSLCKSFEGYGTTATLIALIVYFLANAPNVFGRLKEEHHAIRKNKEDGESLNWEDFQKMEFTNNVIHEATRCGNVAKFVPRKALQDVVFKDYFIPSGWYVFPLFTAVHLDPTLHENPSEFNPWRWTDYKAMSKTVMPFGGGPRLCPGAELVKVEISFFLHHLVLNYRWKIKADDFPVAYPYVEFSRGLVLDIEPTEGTYSGK</sequence>
<protein>
    <submittedName>
        <fullName evidence="1">Uncharacterized protein</fullName>
    </submittedName>
</protein>
<organism evidence="1 2">
    <name type="scientific">Pistacia atlantica</name>
    <dbReference type="NCBI Taxonomy" id="434234"/>
    <lineage>
        <taxon>Eukaryota</taxon>
        <taxon>Viridiplantae</taxon>
        <taxon>Streptophyta</taxon>
        <taxon>Embryophyta</taxon>
        <taxon>Tracheophyta</taxon>
        <taxon>Spermatophyta</taxon>
        <taxon>Magnoliopsida</taxon>
        <taxon>eudicotyledons</taxon>
        <taxon>Gunneridae</taxon>
        <taxon>Pentapetalae</taxon>
        <taxon>rosids</taxon>
        <taxon>malvids</taxon>
        <taxon>Sapindales</taxon>
        <taxon>Anacardiaceae</taxon>
        <taxon>Pistacia</taxon>
    </lineage>
</organism>
<proteinExistence type="predicted"/>
<comment type="caution">
    <text evidence="1">The sequence shown here is derived from an EMBL/GenBank/DDBJ whole genome shotgun (WGS) entry which is preliminary data.</text>
</comment>
<reference evidence="2" key="1">
    <citation type="journal article" date="2023" name="G3 (Bethesda)">
        <title>Genome assembly and association tests identify interacting loci associated with vigor, precocity, and sex in interspecific pistachio rootstocks.</title>
        <authorList>
            <person name="Palmer W."/>
            <person name="Jacygrad E."/>
            <person name="Sagayaradj S."/>
            <person name="Cavanaugh K."/>
            <person name="Han R."/>
            <person name="Bertier L."/>
            <person name="Beede B."/>
            <person name="Kafkas S."/>
            <person name="Golino D."/>
            <person name="Preece J."/>
            <person name="Michelmore R."/>
        </authorList>
    </citation>
    <scope>NUCLEOTIDE SEQUENCE [LARGE SCALE GENOMIC DNA]</scope>
</reference>
<dbReference type="Proteomes" id="UP001164250">
    <property type="component" value="Chromosome 1"/>
</dbReference>
<accession>A0ACC1CA69</accession>
<gene>
    <name evidence="1" type="ORF">Patl1_02879</name>
</gene>
<evidence type="ECO:0000313" key="1">
    <source>
        <dbReference type="EMBL" id="KAJ0112407.1"/>
    </source>
</evidence>